<dbReference type="GeneID" id="33558558"/>
<evidence type="ECO:0000256" key="3">
    <source>
        <dbReference type="SAM" id="MobiDB-lite"/>
    </source>
</evidence>
<sequence length="286" mass="30116">MFKKFSPKEDVSSSTSLKSSVQRHIRNDLLAQFPLLASPAHKDGASGSIEPQAAAAAAEPAPTVAEEVSAEAKDVADERDGEEDDGVGPTGSKLKGKGGGKGGGKKSKAGGKKSKKDREEEKDEGDHAAGGGGGGGMDEVLVMDEIWPKKESLGLTKCHDRISIYTINARPLFFNHFDGPFIPTLKLLHQYPGLLPHVQIDRGAIKFLLAGANMMAPGFLSPGGRLPDGLEKDALVAIHAEGKEHACGIGKMMASSEEVRKTGKGVAVEVVCWVGDDLWKVESIGL</sequence>
<dbReference type="PANTHER" id="PTHR22798">
    <property type="entry name" value="MCT-1 PROTEIN"/>
    <property type="match status" value="1"/>
</dbReference>
<feature type="compositionally biased region" description="Basic and acidic residues" evidence="3">
    <location>
        <begin position="116"/>
        <end position="127"/>
    </location>
</feature>
<feature type="compositionally biased region" description="Basic residues" evidence="3">
    <location>
        <begin position="94"/>
        <end position="115"/>
    </location>
</feature>
<dbReference type="EMBL" id="NBSH01000013">
    <property type="protein sequence ID" value="ORX34716.1"/>
    <property type="molecule type" value="Genomic_DNA"/>
</dbReference>
<evidence type="ECO:0000256" key="1">
    <source>
        <dbReference type="ARBA" id="ARBA00004496"/>
    </source>
</evidence>
<evidence type="ECO:0000313" key="5">
    <source>
        <dbReference type="EMBL" id="ORX34716.1"/>
    </source>
</evidence>
<dbReference type="GO" id="GO:0005737">
    <property type="term" value="C:cytoplasm"/>
    <property type="evidence" value="ECO:0007669"/>
    <property type="project" value="UniProtKB-SubCell"/>
</dbReference>
<dbReference type="FunCoup" id="A0A1Y1UB42">
    <property type="interactions" value="221"/>
</dbReference>
<protein>
    <recommendedName>
        <fullName evidence="4">PUA domain-containing protein</fullName>
    </recommendedName>
</protein>
<dbReference type="InterPro" id="IPR048248">
    <property type="entry name" value="PUA_eIF2d-like"/>
</dbReference>
<feature type="compositionally biased region" description="Basic and acidic residues" evidence="3">
    <location>
        <begin position="1"/>
        <end position="11"/>
    </location>
</feature>
<dbReference type="Gene3D" id="3.10.400.20">
    <property type="match status" value="1"/>
</dbReference>
<dbReference type="RefSeq" id="XP_021868958.1">
    <property type="nucleotide sequence ID" value="XM_022016749.1"/>
</dbReference>
<keyword evidence="2" id="KW-0963">Cytoplasm</keyword>
<gene>
    <name evidence="5" type="ORF">BD324DRAFT_634605</name>
</gene>
<keyword evidence="6" id="KW-1185">Reference proteome</keyword>
<name>A0A1Y1UB42_9TREE</name>
<evidence type="ECO:0000313" key="6">
    <source>
        <dbReference type="Proteomes" id="UP000193218"/>
    </source>
</evidence>
<dbReference type="InterPro" id="IPR041366">
    <property type="entry name" value="Pre-PUA"/>
</dbReference>
<dbReference type="SMART" id="SM00359">
    <property type="entry name" value="PUA"/>
    <property type="match status" value="1"/>
</dbReference>
<reference evidence="5 6" key="1">
    <citation type="submission" date="2017-03" db="EMBL/GenBank/DDBJ databases">
        <title>Widespread Adenine N6-methylation of Active Genes in Fungi.</title>
        <authorList>
            <consortium name="DOE Joint Genome Institute"/>
            <person name="Mondo S.J."/>
            <person name="Dannebaum R.O."/>
            <person name="Kuo R.C."/>
            <person name="Louie K.B."/>
            <person name="Bewick A.J."/>
            <person name="Labutti K."/>
            <person name="Haridas S."/>
            <person name="Kuo A."/>
            <person name="Salamov A."/>
            <person name="Ahrendt S.R."/>
            <person name="Lau R."/>
            <person name="Bowen B.P."/>
            <person name="Lipzen A."/>
            <person name="Sullivan W."/>
            <person name="Andreopoulos W.B."/>
            <person name="Clum A."/>
            <person name="Lindquist E."/>
            <person name="Daum C."/>
            <person name="Northen T.R."/>
            <person name="Ramamoorthy G."/>
            <person name="Schmitz R.J."/>
            <person name="Gryganskyi A."/>
            <person name="Culley D."/>
            <person name="Magnuson J."/>
            <person name="James T.Y."/>
            <person name="O'Malley M.A."/>
            <person name="Stajich J.E."/>
            <person name="Spatafora J.W."/>
            <person name="Visel A."/>
            <person name="Grigoriev I.V."/>
        </authorList>
    </citation>
    <scope>NUCLEOTIDE SEQUENCE [LARGE SCALE GENOMIC DNA]</scope>
    <source>
        <strain evidence="5 6">NRRL Y-17943</strain>
    </source>
</reference>
<dbReference type="PANTHER" id="PTHR22798:SF0">
    <property type="entry name" value="MALIGNANT T-CELL-AMPLIFIED SEQUENCE 1"/>
    <property type="match status" value="1"/>
</dbReference>
<dbReference type="GO" id="GO:0003723">
    <property type="term" value="F:RNA binding"/>
    <property type="evidence" value="ECO:0007669"/>
    <property type="project" value="InterPro"/>
</dbReference>
<dbReference type="InterPro" id="IPR004521">
    <property type="entry name" value="Uncharacterised_CHP00451"/>
</dbReference>
<dbReference type="PROSITE" id="PS50890">
    <property type="entry name" value="PUA"/>
    <property type="match status" value="1"/>
</dbReference>
<feature type="region of interest" description="Disordered" evidence="3">
    <location>
        <begin position="39"/>
        <end position="139"/>
    </location>
</feature>
<comment type="caution">
    <text evidence="5">The sequence shown here is derived from an EMBL/GenBank/DDBJ whole genome shotgun (WGS) entry which is preliminary data.</text>
</comment>
<dbReference type="NCBIfam" id="TIGR00451">
    <property type="entry name" value="unchar_dom_2"/>
    <property type="match status" value="1"/>
</dbReference>
<proteinExistence type="predicted"/>
<dbReference type="OrthoDB" id="10249667at2759"/>
<dbReference type="Proteomes" id="UP000193218">
    <property type="component" value="Unassembled WGS sequence"/>
</dbReference>
<dbReference type="InterPro" id="IPR016437">
    <property type="entry name" value="MCT-1/Tma20"/>
</dbReference>
<feature type="domain" description="PUA" evidence="4">
    <location>
        <begin position="196"/>
        <end position="275"/>
    </location>
</feature>
<evidence type="ECO:0000256" key="2">
    <source>
        <dbReference type="ARBA" id="ARBA00022490"/>
    </source>
</evidence>
<dbReference type="GO" id="GO:0001731">
    <property type="term" value="P:formation of translation preinitiation complex"/>
    <property type="evidence" value="ECO:0007669"/>
    <property type="project" value="TreeGrafter"/>
</dbReference>
<dbReference type="InterPro" id="IPR015947">
    <property type="entry name" value="PUA-like_sf"/>
</dbReference>
<dbReference type="STRING" id="4999.A0A1Y1UB42"/>
<evidence type="ECO:0000259" key="4">
    <source>
        <dbReference type="SMART" id="SM00359"/>
    </source>
</evidence>
<dbReference type="Pfam" id="PF26292">
    <property type="entry name" value="PUA_elF2D"/>
    <property type="match status" value="1"/>
</dbReference>
<feature type="compositionally biased region" description="Low complexity" evidence="3">
    <location>
        <begin position="50"/>
        <end position="67"/>
    </location>
</feature>
<feature type="region of interest" description="Disordered" evidence="3">
    <location>
        <begin position="1"/>
        <end position="21"/>
    </location>
</feature>
<dbReference type="InterPro" id="IPR002478">
    <property type="entry name" value="PUA"/>
</dbReference>
<dbReference type="InParanoid" id="A0A1Y1UB42"/>
<dbReference type="CDD" id="cd21155">
    <property type="entry name" value="PUA_MCTS-1-like"/>
    <property type="match status" value="1"/>
</dbReference>
<organism evidence="5 6">
    <name type="scientific">Kockovaella imperatae</name>
    <dbReference type="NCBI Taxonomy" id="4999"/>
    <lineage>
        <taxon>Eukaryota</taxon>
        <taxon>Fungi</taxon>
        <taxon>Dikarya</taxon>
        <taxon>Basidiomycota</taxon>
        <taxon>Agaricomycotina</taxon>
        <taxon>Tremellomycetes</taxon>
        <taxon>Tremellales</taxon>
        <taxon>Cuniculitremaceae</taxon>
        <taxon>Kockovaella</taxon>
    </lineage>
</organism>
<dbReference type="AlphaFoldDB" id="A0A1Y1UB42"/>
<dbReference type="Pfam" id="PF17832">
    <property type="entry name" value="Pre-PUA"/>
    <property type="match status" value="2"/>
</dbReference>
<comment type="subcellular location">
    <subcellularLocation>
        <location evidence="1">Cytoplasm</location>
    </subcellularLocation>
</comment>
<dbReference type="SUPFAM" id="SSF88697">
    <property type="entry name" value="PUA domain-like"/>
    <property type="match status" value="1"/>
</dbReference>
<accession>A0A1Y1UB42</accession>
<feature type="compositionally biased region" description="Gly residues" evidence="3">
    <location>
        <begin position="128"/>
        <end position="137"/>
    </location>
</feature>